<keyword evidence="3" id="KW-1185">Reference proteome</keyword>
<accession>A0A8J2PJL9</accession>
<proteinExistence type="predicted"/>
<name>A0A8J2PJL9_9HEXA</name>
<protein>
    <submittedName>
        <fullName evidence="2">Uncharacterized protein</fullName>
    </submittedName>
</protein>
<reference evidence="2" key="1">
    <citation type="submission" date="2021-06" db="EMBL/GenBank/DDBJ databases">
        <authorList>
            <person name="Hodson N. C."/>
            <person name="Mongue J. A."/>
            <person name="Jaron S. K."/>
        </authorList>
    </citation>
    <scope>NUCLEOTIDE SEQUENCE</scope>
</reference>
<feature type="transmembrane region" description="Helical" evidence="1">
    <location>
        <begin position="102"/>
        <end position="122"/>
    </location>
</feature>
<keyword evidence="1" id="KW-1133">Transmembrane helix</keyword>
<dbReference type="AlphaFoldDB" id="A0A8J2PJL9"/>
<feature type="non-terminal residue" evidence="2">
    <location>
        <position position="1"/>
    </location>
</feature>
<comment type="caution">
    <text evidence="2">The sequence shown here is derived from an EMBL/GenBank/DDBJ whole genome shotgun (WGS) entry which is preliminary data.</text>
</comment>
<evidence type="ECO:0000256" key="1">
    <source>
        <dbReference type="SAM" id="Phobius"/>
    </source>
</evidence>
<gene>
    <name evidence="2" type="ORF">AFUS01_LOCUS42645</name>
</gene>
<sequence length="384" mass="43771">MKHSLGFMAITEYPGGVRNPHLETSPAQNKCSSPCTNLASCVTGSLSFRNWRKFGYHSTATLVLGRKTNWCDSCKSRGRPPNDRYFIRIPPPAGDNKAKVRLISFFITSALAVIGAFLYNMYKVKIRYSRLIPENAGMLPFSVCNNYIYISDPFAEAGICQTQLLPWLPYLKDPSYTVAWRLLEYSKSSDDEKRRNAVAMLSKMMLEDSLYGQIAQMVEFETGVGLAHSNADPRLVDRNRSINLNYPHVNLGERFREILNSMPKDRVHQCVIDYSDAAIRSFMPSEIESITTETFTGFESEQIVGAEYKRKPREDQFLLPCLQAVLSHSHVRENITLLLQQNIVEVLMTVVEKYRCNREIMYLVVKIIANLTCDPNITTYIKDT</sequence>
<dbReference type="Proteomes" id="UP000708208">
    <property type="component" value="Unassembled WGS sequence"/>
</dbReference>
<organism evidence="2 3">
    <name type="scientific">Allacma fusca</name>
    <dbReference type="NCBI Taxonomy" id="39272"/>
    <lineage>
        <taxon>Eukaryota</taxon>
        <taxon>Metazoa</taxon>
        <taxon>Ecdysozoa</taxon>
        <taxon>Arthropoda</taxon>
        <taxon>Hexapoda</taxon>
        <taxon>Collembola</taxon>
        <taxon>Symphypleona</taxon>
        <taxon>Sminthuridae</taxon>
        <taxon>Allacma</taxon>
    </lineage>
</organism>
<evidence type="ECO:0000313" key="2">
    <source>
        <dbReference type="EMBL" id="CAG7832993.1"/>
    </source>
</evidence>
<evidence type="ECO:0000313" key="3">
    <source>
        <dbReference type="Proteomes" id="UP000708208"/>
    </source>
</evidence>
<keyword evidence="1" id="KW-0472">Membrane</keyword>
<dbReference type="EMBL" id="CAJVCH010567947">
    <property type="protein sequence ID" value="CAG7832993.1"/>
    <property type="molecule type" value="Genomic_DNA"/>
</dbReference>
<keyword evidence="1" id="KW-0812">Transmembrane</keyword>